<evidence type="ECO:0000256" key="1">
    <source>
        <dbReference type="SAM" id="Coils"/>
    </source>
</evidence>
<dbReference type="SUPFAM" id="SSF56112">
    <property type="entry name" value="Protein kinase-like (PK-like)"/>
    <property type="match status" value="1"/>
</dbReference>
<accession>A0A835Z643</accession>
<dbReference type="Proteomes" id="UP000664859">
    <property type="component" value="Unassembled WGS sequence"/>
</dbReference>
<protein>
    <recommendedName>
        <fullName evidence="4">Protein kinase domain-containing protein</fullName>
    </recommendedName>
</protein>
<reference evidence="2" key="1">
    <citation type="submission" date="2021-02" db="EMBL/GenBank/DDBJ databases">
        <title>First Annotated Genome of the Yellow-green Alga Tribonema minus.</title>
        <authorList>
            <person name="Mahan K.M."/>
        </authorList>
    </citation>
    <scope>NUCLEOTIDE SEQUENCE</scope>
    <source>
        <strain evidence="2">UTEX B ZZ1240</strain>
    </source>
</reference>
<evidence type="ECO:0000313" key="3">
    <source>
        <dbReference type="Proteomes" id="UP000664859"/>
    </source>
</evidence>
<keyword evidence="3" id="KW-1185">Reference proteome</keyword>
<dbReference type="AlphaFoldDB" id="A0A835Z643"/>
<evidence type="ECO:0000313" key="2">
    <source>
        <dbReference type="EMBL" id="KAG5182898.1"/>
    </source>
</evidence>
<dbReference type="EMBL" id="JAFCMP010000223">
    <property type="protein sequence ID" value="KAG5182898.1"/>
    <property type="molecule type" value="Genomic_DNA"/>
</dbReference>
<comment type="caution">
    <text evidence="2">The sequence shown here is derived from an EMBL/GenBank/DDBJ whole genome shotgun (WGS) entry which is preliminary data.</text>
</comment>
<dbReference type="Gene3D" id="3.30.200.20">
    <property type="entry name" value="Phosphorylase Kinase, domain 1"/>
    <property type="match status" value="1"/>
</dbReference>
<evidence type="ECO:0008006" key="4">
    <source>
        <dbReference type="Google" id="ProtNLM"/>
    </source>
</evidence>
<feature type="coiled-coil region" evidence="1">
    <location>
        <begin position="184"/>
        <end position="288"/>
    </location>
</feature>
<name>A0A835Z643_9STRA</name>
<dbReference type="InterPro" id="IPR011009">
    <property type="entry name" value="Kinase-like_dom_sf"/>
</dbReference>
<sequence>MKVTDNAVLLLNSQGDVVKALKANDDESRKDFKNEWEMMMRLNRLHLSCATHKAHGITDGIGYIVMTRAAGSNLKDGPLLRHEATFAASLRSVVDVLATMHNSSMYHGDAIPANFVATNPAFVKMVDTANMGLKLPAWTPDNWSAVERRGDDLSEQEKRDLKTITTTGAFGPTKTMLAAAFTKRKAEKKSRRNALRQQRAAEEEERLTQMARLAAIRDEEKRVRKARRAATAAAARECKRITMRRASGERERAVAAERAAAEALATEKRAAEKRAAEVAAEKRAAAEALATEKRAAEGAAEKRAAAEALAAEKRAAEVAAEKRAAEVAAEKRAAEVAAKKRAAEVAAEKRAVEVAFEKRAAEVAAEERAAAAAAVRTIAISQRMCDFDMKGLAASKLIDASVTSQRTADHQSFGFACSLIGVACSLTQRRVERECVAHREEVEIAAMRIERSERARSLAAFLVLAICLTEDMPKWFSPAAVLLQLEDEQAAVLLEHITTAMNAAAPPSRRIKSAMLCVTGVQATLDRRTAERTRSHLAASIFIKRSFKPSLRDLFTERVEFEQIACVDGDEGLQWAEVARVFRRAHDAHRRAFEMAIGELPLLDRLSGRAHTCTHAVTLAEVSARARFPKLTAMDPSVAFDISLMNAATIEDCVVAERVMQNMPKGVVVVPLLKKRLAAA</sequence>
<keyword evidence="1" id="KW-0175">Coiled coil</keyword>
<organism evidence="2 3">
    <name type="scientific">Tribonema minus</name>
    <dbReference type="NCBI Taxonomy" id="303371"/>
    <lineage>
        <taxon>Eukaryota</taxon>
        <taxon>Sar</taxon>
        <taxon>Stramenopiles</taxon>
        <taxon>Ochrophyta</taxon>
        <taxon>PX clade</taxon>
        <taxon>Xanthophyceae</taxon>
        <taxon>Tribonematales</taxon>
        <taxon>Tribonemataceae</taxon>
        <taxon>Tribonema</taxon>
    </lineage>
</organism>
<gene>
    <name evidence="2" type="ORF">JKP88DRAFT_272864</name>
</gene>
<proteinExistence type="predicted"/>
<dbReference type="Gene3D" id="1.10.510.10">
    <property type="entry name" value="Transferase(Phosphotransferase) domain 1"/>
    <property type="match status" value="1"/>
</dbReference>